<geneLocation type="plasmid" evidence="2 3">
    <name>unnamed1</name>
</geneLocation>
<feature type="compositionally biased region" description="Polar residues" evidence="1">
    <location>
        <begin position="590"/>
        <end position="608"/>
    </location>
</feature>
<feature type="region of interest" description="Disordered" evidence="1">
    <location>
        <begin position="590"/>
        <end position="612"/>
    </location>
</feature>
<keyword evidence="3" id="KW-1185">Reference proteome</keyword>
<dbReference type="Proteomes" id="UP000249616">
    <property type="component" value="Plasmid unnamed1"/>
</dbReference>
<feature type="compositionally biased region" description="Low complexity" evidence="1">
    <location>
        <begin position="882"/>
        <end position="891"/>
    </location>
</feature>
<reference evidence="3" key="1">
    <citation type="submission" date="2018-06" db="EMBL/GenBank/DDBJ databases">
        <authorList>
            <person name="Li K."/>
        </authorList>
    </citation>
    <scope>NUCLEOTIDE SEQUENCE [LARGE SCALE GENOMIC DNA]</scope>
    <source>
        <strain evidence="3">ZFG47</strain>
        <plasmid evidence="3">unnamed1</plasmid>
    </source>
</reference>
<evidence type="ECO:0000256" key="1">
    <source>
        <dbReference type="SAM" id="MobiDB-lite"/>
    </source>
</evidence>
<dbReference type="RefSeq" id="WP_112443192.1">
    <property type="nucleotide sequence ID" value="NZ_CP030074.1"/>
</dbReference>
<feature type="region of interest" description="Disordered" evidence="1">
    <location>
        <begin position="680"/>
        <end position="706"/>
    </location>
</feature>
<feature type="region of interest" description="Disordered" evidence="1">
    <location>
        <begin position="745"/>
        <end position="830"/>
    </location>
</feature>
<feature type="compositionally biased region" description="Low complexity" evidence="1">
    <location>
        <begin position="686"/>
        <end position="702"/>
    </location>
</feature>
<evidence type="ECO:0000313" key="2">
    <source>
        <dbReference type="EMBL" id="AWW43376.1"/>
    </source>
</evidence>
<proteinExistence type="predicted"/>
<accession>A0A2Z4JE83</accession>
<feature type="compositionally biased region" description="Basic and acidic residues" evidence="1">
    <location>
        <begin position="967"/>
        <end position="981"/>
    </location>
</feature>
<feature type="region of interest" description="Disordered" evidence="1">
    <location>
        <begin position="872"/>
        <end position="1000"/>
    </location>
</feature>
<feature type="compositionally biased region" description="Low complexity" evidence="1">
    <location>
        <begin position="759"/>
        <end position="775"/>
    </location>
</feature>
<dbReference type="NCBIfam" id="NF038047">
    <property type="entry name" value="not_Tcp10"/>
    <property type="match status" value="1"/>
</dbReference>
<feature type="compositionally biased region" description="Gly residues" evidence="1">
    <location>
        <begin position="816"/>
        <end position="827"/>
    </location>
</feature>
<dbReference type="EMBL" id="CP030074">
    <property type="protein sequence ID" value="AWW43376.1"/>
    <property type="molecule type" value="Genomic_DNA"/>
</dbReference>
<sequence>MPENEESEAGGGASAANDSWGRAVTLLTGYPMPNRERLFEDLTSQHGIPLFDIVGIDHWPIEPTTSVQWGWQTHGFDFVMPFYETLGGNGAHTGVRMRGVNIRFIGTNGRPLLGPGGTLSEGAAAAEAGSQWDRGRLAGYMTGPTVALDALLRPPNYSTRRVTFAGLSVPDSNHVSLDSFQRTGMAFDRATLFFQGRAEVLEAWERSFGEEESPWRGQAAGAFWDLVHIIRRNYDGYVDQMGGRDFTSGRTFMNGHAPRSQIADSLAWAQEALRHGAASLRAAWDHWAADGWHDPYRWVLAEIEEFANWIIANNHPYIVVNDNSAGASYAEGFSSNVRTLEPFRQDHEWGPLAYPSTWVQVGRTAIAKWNQHVDTTIGLVAEQVTGNLSSNWRQAQETVGDRVEKVATETPSQIHNGTAGGGLSPDLFELLGLDGPPGGGGLLNGDAGLGGLPGGGGGGLLNGDAGLGGLPGGGGGGLLNGDAGLGGLPGGGGGGLLNGDAGLGGLPGGGGGGGGLLNGDAGLGGLPGTDGPLGGDAGVPADGGGGLPSIPLNPGLPLFPGSGGGSSDGGGAVLPPPVTRLNQDGTLTTTYGNGSSVTLNPRQGTAVTTRPDGSVVTADLGDGPLLNPDGSVTVAGPDGSITTTDRDGTVRVLDPDTGTLTELAPDGTLTTSFPDGTAVEVDPDSGLATATDADGGTTTTDLNNGPLEAPDGSTMALAPDTGALTITHPDGTTVTLDPATGNLVTEHPDGTVTTLNPNTDSLTTTDPDGTTETTDLNGPSLPDTGQVPDIALPPSAAPGGGLHLPDDLNVQLPEFDGGGSGTSGGGSLLNSGLDTVGGAGAGGAEENAYFDENQDGAAGRGIGSPAPATAGMGGGALLNPDAGSAPMSPGMMGPGMMGPAGAGSGGGKEGGAERQREVYAGTHGSSGITPRRNGRTAAPDDEDVVITRGRTSTSSGAYGGAGGGPQRRTESAERTRDSWKPEDEDVWGTDEGGAPAVIGR</sequence>
<evidence type="ECO:0008006" key="4">
    <source>
        <dbReference type="Google" id="ProtNLM"/>
    </source>
</evidence>
<organism evidence="2 3">
    <name type="scientific">Streptomyces cadmiisoli</name>
    <dbReference type="NCBI Taxonomy" id="2184053"/>
    <lineage>
        <taxon>Bacteria</taxon>
        <taxon>Bacillati</taxon>
        <taxon>Actinomycetota</taxon>
        <taxon>Actinomycetes</taxon>
        <taxon>Kitasatosporales</taxon>
        <taxon>Streptomycetaceae</taxon>
        <taxon>Streptomyces</taxon>
        <taxon>Streptomyces aurantiacus group</taxon>
    </lineage>
</organism>
<feature type="compositionally biased region" description="Gly residues" evidence="1">
    <location>
        <begin position="892"/>
        <end position="909"/>
    </location>
</feature>
<feature type="compositionally biased region" description="Low complexity" evidence="1">
    <location>
        <begin position="947"/>
        <end position="956"/>
    </location>
</feature>
<protein>
    <recommendedName>
        <fullName evidence="4">Centromere protein J C-terminal domain-containing protein</fullName>
    </recommendedName>
</protein>
<dbReference type="Gene3D" id="2.60.450.20">
    <property type="match status" value="1"/>
</dbReference>
<dbReference type="InterPro" id="IPR047002">
    <property type="entry name" value="Tcp10_C_sf"/>
</dbReference>
<dbReference type="KEGG" id="scad:DN051_43200"/>
<name>A0A2Z4JE83_9ACTN</name>
<evidence type="ECO:0000313" key="3">
    <source>
        <dbReference type="Proteomes" id="UP000249616"/>
    </source>
</evidence>
<keyword evidence="2" id="KW-0614">Plasmid</keyword>
<gene>
    <name evidence="2" type="ORF">DN051_43200</name>
</gene>
<dbReference type="SUPFAM" id="SSF75011">
    <property type="entry name" value="3-carboxy-cis,cis-mucoante lactonizing enzyme"/>
    <property type="match status" value="1"/>
</dbReference>
<dbReference type="AlphaFoldDB" id="A0A2Z4JE83"/>